<dbReference type="SUPFAM" id="SSF52490">
    <property type="entry name" value="Tubulin nucleotide-binding domain-like"/>
    <property type="match status" value="1"/>
</dbReference>
<proteinExistence type="inferred from homology"/>
<evidence type="ECO:0000256" key="2">
    <source>
        <dbReference type="ARBA" id="ARBA00004245"/>
    </source>
</evidence>
<evidence type="ECO:0000256" key="8">
    <source>
        <dbReference type="ARBA" id="ARBA00022741"/>
    </source>
</evidence>
<keyword evidence="7" id="KW-0479">Metal-binding</keyword>
<accession>A0A6V7W922</accession>
<reference evidence="17 18" key="1">
    <citation type="submission" date="2020-08" db="EMBL/GenBank/DDBJ databases">
        <authorList>
            <person name="Koutsovoulos G."/>
            <person name="Danchin GJ E."/>
        </authorList>
    </citation>
    <scope>NUCLEOTIDE SEQUENCE [LARGE SCALE GENOMIC DNA]</scope>
</reference>
<dbReference type="PROSITE" id="PS00227">
    <property type="entry name" value="TUBULIN"/>
    <property type="match status" value="1"/>
</dbReference>
<keyword evidence="8 13" id="KW-0547">Nucleotide-binding</keyword>
<keyword evidence="6 13" id="KW-0493">Microtubule</keyword>
<dbReference type="InterPro" id="IPR008280">
    <property type="entry name" value="Tub_FtsZ_C"/>
</dbReference>
<dbReference type="GO" id="GO:0005200">
    <property type="term" value="F:structural constituent of cytoskeleton"/>
    <property type="evidence" value="ECO:0007669"/>
    <property type="project" value="InterPro"/>
</dbReference>
<comment type="subcellular location">
    <subcellularLocation>
        <location evidence="2">Cytoplasm</location>
        <location evidence="2">Cytoskeleton</location>
    </subcellularLocation>
</comment>
<dbReference type="Gene3D" id="1.10.287.600">
    <property type="entry name" value="Helix hairpin bin"/>
    <property type="match status" value="1"/>
</dbReference>
<comment type="caution">
    <text evidence="17">The sequence shown here is derived from an EMBL/GenBank/DDBJ whole genome shotgun (WGS) entry which is preliminary data.</text>
</comment>
<evidence type="ECO:0000256" key="10">
    <source>
        <dbReference type="ARBA" id="ARBA00023134"/>
    </source>
</evidence>
<dbReference type="OrthoDB" id="1662883at2759"/>
<dbReference type="GO" id="GO:0003924">
    <property type="term" value="F:GTPase activity"/>
    <property type="evidence" value="ECO:0007669"/>
    <property type="project" value="InterPro"/>
</dbReference>
<dbReference type="AlphaFoldDB" id="A0A6V7W922"/>
<evidence type="ECO:0000256" key="1">
    <source>
        <dbReference type="ARBA" id="ARBA00001946"/>
    </source>
</evidence>
<comment type="function">
    <text evidence="12 13">Tubulin is the major constituent of microtubules, a cylinder consisting of laterally associated linear protofilaments composed of alpha- and beta-tubulin heterodimers. Microtubules grow by the addition of GTP-tubulin dimers to the microtubule end, where a stabilizing cap forms. Below the cap, tubulin dimers are in GDP-bound state, owing to GTPase activity of alpha-tubulin.</text>
</comment>
<dbReference type="FunFam" id="3.30.1330.20:FF:000009">
    <property type="entry name" value="Tubulin beta chain"/>
    <property type="match status" value="1"/>
</dbReference>
<dbReference type="PRINTS" id="PR01163">
    <property type="entry name" value="BETATUBULIN"/>
</dbReference>
<evidence type="ECO:0000256" key="11">
    <source>
        <dbReference type="ARBA" id="ARBA00023212"/>
    </source>
</evidence>
<dbReference type="GO" id="GO:0005874">
    <property type="term" value="C:microtubule"/>
    <property type="evidence" value="ECO:0007669"/>
    <property type="project" value="UniProtKB-KW"/>
</dbReference>
<evidence type="ECO:0000256" key="7">
    <source>
        <dbReference type="ARBA" id="ARBA00022723"/>
    </source>
</evidence>
<dbReference type="InterPro" id="IPR017975">
    <property type="entry name" value="Tubulin_CS"/>
</dbReference>
<name>A0A6V7W922_MELEN</name>
<dbReference type="InterPro" id="IPR000217">
    <property type="entry name" value="Tubulin"/>
</dbReference>
<evidence type="ECO:0000256" key="3">
    <source>
        <dbReference type="ARBA" id="ARBA00009636"/>
    </source>
</evidence>
<dbReference type="GO" id="GO:0046872">
    <property type="term" value="F:metal ion binding"/>
    <property type="evidence" value="ECO:0007669"/>
    <property type="project" value="UniProtKB-KW"/>
</dbReference>
<dbReference type="Gene3D" id="3.40.50.1440">
    <property type="entry name" value="Tubulin/FtsZ, GTPase domain"/>
    <property type="match status" value="1"/>
</dbReference>
<gene>
    <name evidence="17" type="ORF">MENT_LOCUS35862</name>
</gene>
<evidence type="ECO:0000256" key="5">
    <source>
        <dbReference type="ARBA" id="ARBA00022490"/>
    </source>
</evidence>
<evidence type="ECO:0000313" key="17">
    <source>
        <dbReference type="EMBL" id="CAD2183559.1"/>
    </source>
</evidence>
<keyword evidence="11" id="KW-0206">Cytoskeleton</keyword>
<comment type="similarity">
    <text evidence="3 13">Belongs to the tubulin family.</text>
</comment>
<dbReference type="Gene3D" id="3.30.1330.20">
    <property type="entry name" value="Tubulin/FtsZ, C-terminal domain"/>
    <property type="match status" value="1"/>
</dbReference>
<dbReference type="InterPro" id="IPR036525">
    <property type="entry name" value="Tubulin/FtsZ_GTPase_sf"/>
</dbReference>
<feature type="domain" description="Tubulin/FtsZ GTPase" evidence="15">
    <location>
        <begin position="28"/>
        <end position="209"/>
    </location>
</feature>
<evidence type="ECO:0000256" key="13">
    <source>
        <dbReference type="RuleBase" id="RU000352"/>
    </source>
</evidence>
<organism evidence="17 18">
    <name type="scientific">Meloidogyne enterolobii</name>
    <name type="common">Root-knot nematode worm</name>
    <name type="synonym">Meloidogyne mayaguensis</name>
    <dbReference type="NCBI Taxonomy" id="390850"/>
    <lineage>
        <taxon>Eukaryota</taxon>
        <taxon>Metazoa</taxon>
        <taxon>Ecdysozoa</taxon>
        <taxon>Nematoda</taxon>
        <taxon>Chromadorea</taxon>
        <taxon>Rhabditida</taxon>
        <taxon>Tylenchina</taxon>
        <taxon>Tylenchomorpha</taxon>
        <taxon>Tylenchoidea</taxon>
        <taxon>Meloidogynidae</taxon>
        <taxon>Meloidogyninae</taxon>
        <taxon>Meloidogyne</taxon>
    </lineage>
</organism>
<evidence type="ECO:0000259" key="15">
    <source>
        <dbReference type="SMART" id="SM00864"/>
    </source>
</evidence>
<protein>
    <recommendedName>
        <fullName evidence="13">Tubulin beta chain</fullName>
    </recommendedName>
</protein>
<dbReference type="SMART" id="SM00865">
    <property type="entry name" value="Tubulin_C"/>
    <property type="match status" value="1"/>
</dbReference>
<evidence type="ECO:0000256" key="4">
    <source>
        <dbReference type="ARBA" id="ARBA00011747"/>
    </source>
</evidence>
<keyword evidence="5" id="KW-0963">Cytoplasm</keyword>
<dbReference type="Pfam" id="PF00091">
    <property type="entry name" value="Tubulin"/>
    <property type="match status" value="1"/>
</dbReference>
<dbReference type="InterPro" id="IPR023123">
    <property type="entry name" value="Tubulin_C"/>
</dbReference>
<feature type="region of interest" description="Disordered" evidence="14">
    <location>
        <begin position="460"/>
        <end position="544"/>
    </location>
</feature>
<dbReference type="PANTHER" id="PTHR11588">
    <property type="entry name" value="TUBULIN"/>
    <property type="match status" value="1"/>
</dbReference>
<dbReference type="InterPro" id="IPR003008">
    <property type="entry name" value="Tubulin_FtsZ_GTPase"/>
</dbReference>
<evidence type="ECO:0000256" key="12">
    <source>
        <dbReference type="ARBA" id="ARBA00034296"/>
    </source>
</evidence>
<evidence type="ECO:0000259" key="16">
    <source>
        <dbReference type="SMART" id="SM00865"/>
    </source>
</evidence>
<dbReference type="InterPro" id="IPR002453">
    <property type="entry name" value="Beta_tubulin"/>
</dbReference>
<dbReference type="GO" id="GO:0005525">
    <property type="term" value="F:GTP binding"/>
    <property type="evidence" value="ECO:0007669"/>
    <property type="project" value="UniProtKB-UniRule"/>
</dbReference>
<dbReference type="Proteomes" id="UP000580250">
    <property type="component" value="Unassembled WGS sequence"/>
</dbReference>
<feature type="compositionally biased region" description="Basic and acidic residues" evidence="14">
    <location>
        <begin position="481"/>
        <end position="498"/>
    </location>
</feature>
<evidence type="ECO:0000313" key="18">
    <source>
        <dbReference type="Proteomes" id="UP000580250"/>
    </source>
</evidence>
<dbReference type="SUPFAM" id="SSF55307">
    <property type="entry name" value="Tubulin C-terminal domain-like"/>
    <property type="match status" value="1"/>
</dbReference>
<dbReference type="Pfam" id="PF03953">
    <property type="entry name" value="Tubulin_C"/>
    <property type="match status" value="1"/>
</dbReference>
<evidence type="ECO:0000256" key="14">
    <source>
        <dbReference type="SAM" id="MobiDB-lite"/>
    </source>
</evidence>
<dbReference type="InterPro" id="IPR037103">
    <property type="entry name" value="Tubulin/FtsZ-like_C"/>
</dbReference>
<feature type="domain" description="Tubulin/FtsZ 2-layer sandwich" evidence="16">
    <location>
        <begin position="211"/>
        <end position="349"/>
    </location>
</feature>
<comment type="subunit">
    <text evidence="4 13">Dimer of alpha and beta chains. A typical microtubule is a hollow water-filled tube with an outer diameter of 25 nm and an inner diameter of 15 nM. Alpha-beta heterodimers associate head-to-tail to form protofilaments running lengthwise along the microtubule wall with the beta-tubulin subunit facing the microtubule plus end conferring a structural polarity. Microtubules usually have 13 protofilaments but different protofilament numbers can be found in some organisms and specialized cells.</text>
</comment>
<keyword evidence="9" id="KW-0460">Magnesium</keyword>
<dbReference type="InterPro" id="IPR018316">
    <property type="entry name" value="Tubulin/FtsZ_2-layer-sand-dom"/>
</dbReference>
<dbReference type="GO" id="GO:0007017">
    <property type="term" value="P:microtubule-based process"/>
    <property type="evidence" value="ECO:0007669"/>
    <property type="project" value="InterPro"/>
</dbReference>
<evidence type="ECO:0000256" key="9">
    <source>
        <dbReference type="ARBA" id="ARBA00022842"/>
    </source>
</evidence>
<sequence>MECTREILIHNLEGLMSTTKRLSATTSQEAFSSILSLEQWNQSRPDGRLFRHDNFVFGKESAGNNWAKGHYTEGAELIENFMEVVRKEAEGCDCLQGFQMIHSLGGGTGSGLGTLLLSKLKDVFHNRIMSSFSVLPSPKVSDVVVESYNAMLSFNQLIENTHSTYCIDNEALFDICSGTRKLANTGYNDLNHLVALTMSGITTSFRFPSPLNAGLRKILTNLVPYSRLHFFMPAFVPVYAKGCEDFYTQNVSELTQQMFDAKNMMVACNPRHGRYLTIAAIFRGHKMSTGDVEEKMMKYKNENSSHFAEWIPDNVKTAVCGIPPPGYKKSATFIGNSTAIKEMFERVSRQFKEAFRRKALHWYTGEGMDDDEFTEAEYNVNDLMSEYQLYQDATADKERVVVYTPKKWKHTRLNSSVADSTASTFQQFAEMRLQFHSGPALLNLRGATFGVQMPMSGASMPNRGSFRGGCTSVGNAGGARDSSKLDAEGGNGRFEKRTSSRRTAGSDSTSRRLDYDISPVRGGGSEDTSVNRNRDNNEEECCLW</sequence>
<keyword evidence="10 13" id="KW-0342">GTP-binding</keyword>
<dbReference type="EMBL" id="CAJEWN010000472">
    <property type="protein sequence ID" value="CAD2183559.1"/>
    <property type="molecule type" value="Genomic_DNA"/>
</dbReference>
<comment type="cofactor">
    <cofactor evidence="1">
        <name>Mg(2+)</name>
        <dbReference type="ChEBI" id="CHEBI:18420"/>
    </cofactor>
</comment>
<evidence type="ECO:0000256" key="6">
    <source>
        <dbReference type="ARBA" id="ARBA00022701"/>
    </source>
</evidence>
<dbReference type="PRINTS" id="PR01161">
    <property type="entry name" value="TUBULIN"/>
</dbReference>
<dbReference type="CDD" id="cd02187">
    <property type="entry name" value="beta_tubulin"/>
    <property type="match status" value="1"/>
</dbReference>
<dbReference type="SMART" id="SM00864">
    <property type="entry name" value="Tubulin"/>
    <property type="match status" value="1"/>
</dbReference>